<proteinExistence type="predicted"/>
<dbReference type="HOGENOM" id="CLU_2835218_0_0_1"/>
<organism evidence="1">
    <name type="scientific">Oryza brachyantha</name>
    <name type="common">malo sina</name>
    <dbReference type="NCBI Taxonomy" id="4533"/>
    <lineage>
        <taxon>Eukaryota</taxon>
        <taxon>Viridiplantae</taxon>
        <taxon>Streptophyta</taxon>
        <taxon>Embryophyta</taxon>
        <taxon>Tracheophyta</taxon>
        <taxon>Spermatophyta</taxon>
        <taxon>Magnoliopsida</taxon>
        <taxon>Liliopsida</taxon>
        <taxon>Poales</taxon>
        <taxon>Poaceae</taxon>
        <taxon>BOP clade</taxon>
        <taxon>Oryzoideae</taxon>
        <taxon>Oryzeae</taxon>
        <taxon>Oryzinae</taxon>
        <taxon>Oryza</taxon>
    </lineage>
</organism>
<dbReference type="Proteomes" id="UP000006038">
    <property type="component" value="Chromosome 1"/>
</dbReference>
<accession>J3L512</accession>
<name>J3L512_ORYBR</name>
<dbReference type="EnsemblPlants" id="OB01G43180.1">
    <property type="protein sequence ID" value="OB01G43180.1"/>
    <property type="gene ID" value="OB01G43180"/>
</dbReference>
<sequence length="66" mass="7735">MKLFDFSNPFITLNIITGNIEMFQQFTACRICPSCQIRLVHKIYCFVFLAEILFIKHFDRTSAPDS</sequence>
<reference evidence="1" key="1">
    <citation type="journal article" date="2013" name="Nat. Commun.">
        <title>Whole-genome sequencing of Oryza brachyantha reveals mechanisms underlying Oryza genome evolution.</title>
        <authorList>
            <person name="Chen J."/>
            <person name="Huang Q."/>
            <person name="Gao D."/>
            <person name="Wang J."/>
            <person name="Lang Y."/>
            <person name="Liu T."/>
            <person name="Li B."/>
            <person name="Bai Z."/>
            <person name="Luis Goicoechea J."/>
            <person name="Liang C."/>
            <person name="Chen C."/>
            <person name="Zhang W."/>
            <person name="Sun S."/>
            <person name="Liao Y."/>
            <person name="Zhang X."/>
            <person name="Yang L."/>
            <person name="Song C."/>
            <person name="Wang M."/>
            <person name="Shi J."/>
            <person name="Liu G."/>
            <person name="Liu J."/>
            <person name="Zhou H."/>
            <person name="Zhou W."/>
            <person name="Yu Q."/>
            <person name="An N."/>
            <person name="Chen Y."/>
            <person name="Cai Q."/>
            <person name="Wang B."/>
            <person name="Liu B."/>
            <person name="Min J."/>
            <person name="Huang Y."/>
            <person name="Wu H."/>
            <person name="Li Z."/>
            <person name="Zhang Y."/>
            <person name="Yin Y."/>
            <person name="Song W."/>
            <person name="Jiang J."/>
            <person name="Jackson S.A."/>
            <person name="Wing R.A."/>
            <person name="Wang J."/>
            <person name="Chen M."/>
        </authorList>
    </citation>
    <scope>NUCLEOTIDE SEQUENCE [LARGE SCALE GENOMIC DNA]</scope>
    <source>
        <strain evidence="1">cv. IRGC 101232</strain>
    </source>
</reference>
<evidence type="ECO:0000313" key="2">
    <source>
        <dbReference type="Proteomes" id="UP000006038"/>
    </source>
</evidence>
<evidence type="ECO:0000313" key="1">
    <source>
        <dbReference type="EnsemblPlants" id="OB01G43180.1"/>
    </source>
</evidence>
<dbReference type="AlphaFoldDB" id="J3L512"/>
<keyword evidence="2" id="KW-1185">Reference proteome</keyword>
<reference evidence="1" key="2">
    <citation type="submission" date="2013-04" db="UniProtKB">
        <authorList>
            <consortium name="EnsemblPlants"/>
        </authorList>
    </citation>
    <scope>IDENTIFICATION</scope>
</reference>
<protein>
    <submittedName>
        <fullName evidence="1">Uncharacterized protein</fullName>
    </submittedName>
</protein>
<dbReference type="Gramene" id="OB01G43180.1">
    <property type="protein sequence ID" value="OB01G43180.1"/>
    <property type="gene ID" value="OB01G43180"/>
</dbReference>